<proteinExistence type="predicted"/>
<accession>A0AAD7WW73</accession>
<protein>
    <submittedName>
        <fullName evidence="1">Uncharacterized protein</fullName>
    </submittedName>
</protein>
<sequence length="303" mass="34102">MPDLGIDRSLLVYSGLNSTAVLQDYSGQLRQHPEINANAYTKDVATALGGFTSIPNAVGLSALLISIVIELAFAFRRSEPSEDAAGLLRRVFAEEKSSAVRDLLHEYVNRYGMYLHDEKRMLEETQRLEHQLSAQLTRLRNSMLLDGHVSSRALKQWVNGAAFHAQMVIHIARLGEGDSAPPRAVITRYRTEAKKLLSRYKEYKAPKFWVQYSAGLSCQKSARRKRLFGAYTMACTMCDSELGTAVFLTEPHRPEECNNGLVEAYLDHMFSVSDQIPGMEKYFSELDINLDELIAQHGTFHVI</sequence>
<evidence type="ECO:0000313" key="1">
    <source>
        <dbReference type="EMBL" id="KAJ8411238.1"/>
    </source>
</evidence>
<name>A0AAD7WW73_9TELE</name>
<keyword evidence="2" id="KW-1185">Reference proteome</keyword>
<evidence type="ECO:0000313" key="2">
    <source>
        <dbReference type="Proteomes" id="UP001221898"/>
    </source>
</evidence>
<dbReference type="Proteomes" id="UP001221898">
    <property type="component" value="Unassembled WGS sequence"/>
</dbReference>
<gene>
    <name evidence="1" type="ORF">AAFF_G00172440</name>
</gene>
<comment type="caution">
    <text evidence="1">The sequence shown here is derived from an EMBL/GenBank/DDBJ whole genome shotgun (WGS) entry which is preliminary data.</text>
</comment>
<reference evidence="1" key="1">
    <citation type="journal article" date="2023" name="Science">
        <title>Genome structures resolve the early diversification of teleost fishes.</title>
        <authorList>
            <person name="Parey E."/>
            <person name="Louis A."/>
            <person name="Montfort J."/>
            <person name="Bouchez O."/>
            <person name="Roques C."/>
            <person name="Iampietro C."/>
            <person name="Lluch J."/>
            <person name="Castinel A."/>
            <person name="Donnadieu C."/>
            <person name="Desvignes T."/>
            <person name="Floi Bucao C."/>
            <person name="Jouanno E."/>
            <person name="Wen M."/>
            <person name="Mejri S."/>
            <person name="Dirks R."/>
            <person name="Jansen H."/>
            <person name="Henkel C."/>
            <person name="Chen W.J."/>
            <person name="Zahm M."/>
            <person name="Cabau C."/>
            <person name="Klopp C."/>
            <person name="Thompson A.W."/>
            <person name="Robinson-Rechavi M."/>
            <person name="Braasch I."/>
            <person name="Lecointre G."/>
            <person name="Bobe J."/>
            <person name="Postlethwait J.H."/>
            <person name="Berthelot C."/>
            <person name="Roest Crollius H."/>
            <person name="Guiguen Y."/>
        </authorList>
    </citation>
    <scope>NUCLEOTIDE SEQUENCE</scope>
    <source>
        <strain evidence="1">NC1722</strain>
    </source>
</reference>
<organism evidence="1 2">
    <name type="scientific">Aldrovandia affinis</name>
    <dbReference type="NCBI Taxonomy" id="143900"/>
    <lineage>
        <taxon>Eukaryota</taxon>
        <taxon>Metazoa</taxon>
        <taxon>Chordata</taxon>
        <taxon>Craniata</taxon>
        <taxon>Vertebrata</taxon>
        <taxon>Euteleostomi</taxon>
        <taxon>Actinopterygii</taxon>
        <taxon>Neopterygii</taxon>
        <taxon>Teleostei</taxon>
        <taxon>Notacanthiformes</taxon>
        <taxon>Halosauridae</taxon>
        <taxon>Aldrovandia</taxon>
    </lineage>
</organism>
<dbReference type="AlphaFoldDB" id="A0AAD7WW73"/>
<dbReference type="EMBL" id="JAINUG010000023">
    <property type="protein sequence ID" value="KAJ8411238.1"/>
    <property type="molecule type" value="Genomic_DNA"/>
</dbReference>